<reference evidence="3" key="1">
    <citation type="submission" date="2022-06" db="EMBL/GenBank/DDBJ databases">
        <title>Genome public.</title>
        <authorList>
            <person name="Sun Q."/>
        </authorList>
    </citation>
    <scope>NUCLEOTIDE SEQUENCE</scope>
    <source>
        <strain evidence="3">CWNU-1</strain>
    </source>
</reference>
<comment type="caution">
    <text evidence="3">The sequence shown here is derived from an EMBL/GenBank/DDBJ whole genome shotgun (WGS) entry which is preliminary data.</text>
</comment>
<keyword evidence="2" id="KW-0812">Transmembrane</keyword>
<dbReference type="EMBL" id="JAMQAW010000010">
    <property type="protein sequence ID" value="MCM2389340.1"/>
    <property type="molecule type" value="Genomic_DNA"/>
</dbReference>
<proteinExistence type="predicted"/>
<protein>
    <submittedName>
        <fullName evidence="3">Uncharacterized protein</fullName>
    </submittedName>
</protein>
<evidence type="ECO:0000256" key="1">
    <source>
        <dbReference type="SAM" id="MobiDB-lite"/>
    </source>
</evidence>
<keyword evidence="4" id="KW-1185">Reference proteome</keyword>
<feature type="region of interest" description="Disordered" evidence="1">
    <location>
        <begin position="1"/>
        <end position="29"/>
    </location>
</feature>
<sequence>MTEPNPYAAEGEPEYQWGPTQPYGYPHDTTPGYGYPQQPPGYSQTQAAGVPVPFQGPAMGGTPLLAIGDITVMSDAIITPAGPMPLKGAVWNATDMSRTEEKIPTYAVVLAIVFALACLLGLLFLLIKERKTTGFVQVTVASAGKHHATMIPVHSPYAFQEIMGQINYARSVSTM</sequence>
<dbReference type="Proteomes" id="UP001431429">
    <property type="component" value="Unassembled WGS sequence"/>
</dbReference>
<evidence type="ECO:0000313" key="4">
    <source>
        <dbReference type="Proteomes" id="UP001431429"/>
    </source>
</evidence>
<dbReference type="RefSeq" id="WP_250919663.1">
    <property type="nucleotide sequence ID" value="NZ_JAMQAW010000010.1"/>
</dbReference>
<evidence type="ECO:0000256" key="2">
    <source>
        <dbReference type="SAM" id="Phobius"/>
    </source>
</evidence>
<keyword evidence="2" id="KW-1133">Transmembrane helix</keyword>
<feature type="transmembrane region" description="Helical" evidence="2">
    <location>
        <begin position="106"/>
        <end position="127"/>
    </location>
</feature>
<evidence type="ECO:0000313" key="3">
    <source>
        <dbReference type="EMBL" id="MCM2389340.1"/>
    </source>
</evidence>
<keyword evidence="2" id="KW-0472">Membrane</keyword>
<gene>
    <name evidence="3" type="ORF">NBG84_13715</name>
</gene>
<accession>A0ABT0ULL2</accession>
<name>A0ABT0ULL2_9ACTN</name>
<organism evidence="3 4">
    <name type="scientific">Streptomyces albipurpureus</name>
    <dbReference type="NCBI Taxonomy" id="2897419"/>
    <lineage>
        <taxon>Bacteria</taxon>
        <taxon>Bacillati</taxon>
        <taxon>Actinomycetota</taxon>
        <taxon>Actinomycetes</taxon>
        <taxon>Kitasatosporales</taxon>
        <taxon>Streptomycetaceae</taxon>
        <taxon>Streptomyces</taxon>
    </lineage>
</organism>